<protein>
    <submittedName>
        <fullName evidence="1">Ferritin-like metal-binding protein YciE</fullName>
    </submittedName>
</protein>
<dbReference type="EMBL" id="FNPF01000023">
    <property type="protein sequence ID" value="SDY87043.1"/>
    <property type="molecule type" value="Genomic_DNA"/>
</dbReference>
<dbReference type="AlphaFoldDB" id="A0A1H3NE77"/>
<evidence type="ECO:0000313" key="2">
    <source>
        <dbReference type="Proteomes" id="UP000199286"/>
    </source>
</evidence>
<dbReference type="InterPro" id="IPR009078">
    <property type="entry name" value="Ferritin-like_SF"/>
</dbReference>
<evidence type="ECO:0000313" key="1">
    <source>
        <dbReference type="EMBL" id="SDY87043.1"/>
    </source>
</evidence>
<dbReference type="RefSeq" id="WP_177177999.1">
    <property type="nucleotide sequence ID" value="NZ_FNPF01000023.1"/>
</dbReference>
<keyword evidence="2" id="KW-1185">Reference proteome</keyword>
<dbReference type="Pfam" id="PF05974">
    <property type="entry name" value="DUF892"/>
    <property type="match status" value="1"/>
</dbReference>
<gene>
    <name evidence="1" type="ORF">SAMN05444340_12317</name>
</gene>
<proteinExistence type="predicted"/>
<name>A0A1H3NE77_9RHOB</name>
<dbReference type="Gene3D" id="1.20.1260.10">
    <property type="match status" value="1"/>
</dbReference>
<dbReference type="Proteomes" id="UP000199286">
    <property type="component" value="Unassembled WGS sequence"/>
</dbReference>
<dbReference type="SUPFAM" id="SSF47240">
    <property type="entry name" value="Ferritin-like"/>
    <property type="match status" value="1"/>
</dbReference>
<dbReference type="InterPro" id="IPR012347">
    <property type="entry name" value="Ferritin-like"/>
</dbReference>
<dbReference type="InterPro" id="IPR010287">
    <property type="entry name" value="DUF892_YciF-like"/>
</dbReference>
<dbReference type="InterPro" id="IPR047114">
    <property type="entry name" value="YciF"/>
</dbReference>
<dbReference type="STRING" id="321339.SAMN05444340_12317"/>
<reference evidence="1 2" key="1">
    <citation type="submission" date="2016-10" db="EMBL/GenBank/DDBJ databases">
        <authorList>
            <person name="de Groot N.N."/>
        </authorList>
    </citation>
    <scope>NUCLEOTIDE SEQUENCE [LARGE SCALE GENOMIC DNA]</scope>
    <source>
        <strain evidence="1 2">DSM 26880</strain>
    </source>
</reference>
<dbReference type="PANTHER" id="PTHR30565">
    <property type="entry name" value="PROTEIN YCIF"/>
    <property type="match status" value="1"/>
</dbReference>
<sequence>MNISDLRTLYVTELQEARSMEELLAEAMPQLAEVATDPQLKDMLREDVDEVRSQVERLAQIIDSHGAEPYEHRDNSMATICAEAEKWAGMIDDAAVRDAAIIASAQRVQHYEIAVYGSLATWAKQLGLDELDTLVAILDEEKGADDKLTEIAKGTVNPGAPT</sequence>
<accession>A0A1H3NE77</accession>
<organism evidence="1 2">
    <name type="scientific">Citreimonas salinaria</name>
    <dbReference type="NCBI Taxonomy" id="321339"/>
    <lineage>
        <taxon>Bacteria</taxon>
        <taxon>Pseudomonadati</taxon>
        <taxon>Pseudomonadota</taxon>
        <taxon>Alphaproteobacteria</taxon>
        <taxon>Rhodobacterales</taxon>
        <taxon>Roseobacteraceae</taxon>
        <taxon>Citreimonas</taxon>
    </lineage>
</organism>
<dbReference type="PANTHER" id="PTHR30565:SF9">
    <property type="entry name" value="PROTEIN YCIF"/>
    <property type="match status" value="1"/>
</dbReference>